<comment type="similarity">
    <text evidence="1">Belongs to the CWC26 family.</text>
</comment>
<feature type="compositionally biased region" description="Basic and acidic residues" evidence="3">
    <location>
        <begin position="298"/>
        <end position="335"/>
    </location>
</feature>
<name>A0A915LYR3_MELJA</name>
<accession>A0A915LYR3</accession>
<dbReference type="GO" id="GO:0005684">
    <property type="term" value="C:U2-type spliceosomal complex"/>
    <property type="evidence" value="ECO:0007669"/>
    <property type="project" value="TreeGrafter"/>
</dbReference>
<organism evidence="4 5">
    <name type="scientific">Meloidogyne javanica</name>
    <name type="common">Root-knot nematode worm</name>
    <dbReference type="NCBI Taxonomy" id="6303"/>
    <lineage>
        <taxon>Eukaryota</taxon>
        <taxon>Metazoa</taxon>
        <taxon>Ecdysozoa</taxon>
        <taxon>Nematoda</taxon>
        <taxon>Chromadorea</taxon>
        <taxon>Rhabditida</taxon>
        <taxon>Tylenchina</taxon>
        <taxon>Tylenchomorpha</taxon>
        <taxon>Tylenchoidea</taxon>
        <taxon>Meloidogynidae</taxon>
        <taxon>Meloidogyninae</taxon>
        <taxon>Meloidogyne</taxon>
        <taxon>Meloidogyne incognita group</taxon>
    </lineage>
</organism>
<dbReference type="PANTHER" id="PTHR31809:SF0">
    <property type="entry name" value="BUD13 HOMOLOG"/>
    <property type="match status" value="1"/>
</dbReference>
<dbReference type="GO" id="GO:0070274">
    <property type="term" value="C:RES complex"/>
    <property type="evidence" value="ECO:0007669"/>
    <property type="project" value="TreeGrafter"/>
</dbReference>
<proteinExistence type="inferred from homology"/>
<dbReference type="Pfam" id="PF09736">
    <property type="entry name" value="Bud13"/>
    <property type="match status" value="1"/>
</dbReference>
<dbReference type="InterPro" id="IPR018609">
    <property type="entry name" value="Bud13"/>
</dbReference>
<evidence type="ECO:0000256" key="2">
    <source>
        <dbReference type="ARBA" id="ARBA00014454"/>
    </source>
</evidence>
<dbReference type="GO" id="GO:0000398">
    <property type="term" value="P:mRNA splicing, via spliceosome"/>
    <property type="evidence" value="ECO:0007669"/>
    <property type="project" value="TreeGrafter"/>
</dbReference>
<dbReference type="AlphaFoldDB" id="A0A915LYR3"/>
<evidence type="ECO:0000313" key="5">
    <source>
        <dbReference type="WBParaSite" id="scaffold21472_cov229.g19708"/>
    </source>
</evidence>
<keyword evidence="4" id="KW-1185">Reference proteome</keyword>
<reference evidence="5" key="1">
    <citation type="submission" date="2022-11" db="UniProtKB">
        <authorList>
            <consortium name="WormBaseParasite"/>
        </authorList>
    </citation>
    <scope>IDENTIFICATION</scope>
</reference>
<evidence type="ECO:0000256" key="3">
    <source>
        <dbReference type="SAM" id="MobiDB-lite"/>
    </source>
</evidence>
<feature type="compositionally biased region" description="Acidic residues" evidence="3">
    <location>
        <begin position="267"/>
        <end position="277"/>
    </location>
</feature>
<dbReference type="PANTHER" id="PTHR31809">
    <property type="entry name" value="BUD13 HOMOLOG"/>
    <property type="match status" value="1"/>
</dbReference>
<dbReference type="Proteomes" id="UP000887561">
    <property type="component" value="Unplaced"/>
</dbReference>
<sequence>MLQQQNHHPGADMFLLFYIKRRIEKDSNLEWFEAPYCAEDDPPQEWLLLEQAALIFEHDNRKEIEETMINRLVPLGRLNFRSFRMIVRHYLDLLSQRMDKSIALLALIAFTGLYARRLAELDASQCEEEDEENSNNKLPRDYRREIYQVSIYGSGILLSTIEGSWESFCTDIAKVVNQIVLQKQQQSLARSNNRIYGLAAVCGVGAIVASSIRLLNRKAEQTCKNKKEVEAPVFKSDGFVVIQGPPDDPDEEKTPNSASILKSDIKEEIDEENIDQEEPSKKRRKMDDGRKAGLLSKEVAKEEIQKMRERDQKEKAQADEQGRDAETRKRVTAREAAKQAEMEKKYSLWNKGIAQIKEREEKLDEMEQVLGEGFTRHKDDEALNEHLKTQLHSEDPMAEYFRVKNHKIQMRTGIVYPTYKGQCPPNRYEIKPGYRWDGVDRSNGFESKMSLEKNKKIAHKELTYRSIAECE</sequence>
<dbReference type="GO" id="GO:0003723">
    <property type="term" value="F:RNA binding"/>
    <property type="evidence" value="ECO:0007669"/>
    <property type="project" value="TreeGrafter"/>
</dbReference>
<evidence type="ECO:0000256" key="1">
    <source>
        <dbReference type="ARBA" id="ARBA00011069"/>
    </source>
</evidence>
<evidence type="ECO:0000313" key="4">
    <source>
        <dbReference type="Proteomes" id="UP000887561"/>
    </source>
</evidence>
<feature type="region of interest" description="Disordered" evidence="3">
    <location>
        <begin position="238"/>
        <end position="335"/>
    </location>
</feature>
<dbReference type="WBParaSite" id="scaffold21472_cov229.g19708">
    <property type="protein sequence ID" value="scaffold21472_cov229.g19708"/>
    <property type="gene ID" value="scaffold21472_cov229.g19708"/>
</dbReference>
<dbReference type="InterPro" id="IPR051112">
    <property type="entry name" value="CWC26_splicing_factor"/>
</dbReference>
<protein>
    <recommendedName>
        <fullName evidence="2">BUD13 homolog</fullName>
    </recommendedName>
</protein>